<keyword evidence="3 12" id="KW-1134">Transmembrane beta strand</keyword>
<proteinExistence type="inferred from homology"/>
<dbReference type="SUPFAM" id="SSF56935">
    <property type="entry name" value="Porins"/>
    <property type="match status" value="1"/>
</dbReference>
<keyword evidence="4" id="KW-0410">Iron transport</keyword>
<organism evidence="17 18">
    <name type="scientific">Roseiterribacter gracilis</name>
    <dbReference type="NCBI Taxonomy" id="2812848"/>
    <lineage>
        <taxon>Bacteria</taxon>
        <taxon>Pseudomonadati</taxon>
        <taxon>Pseudomonadota</taxon>
        <taxon>Alphaproteobacteria</taxon>
        <taxon>Rhodospirillales</taxon>
        <taxon>Roseiterribacteraceae</taxon>
        <taxon>Roseiterribacter</taxon>
    </lineage>
</organism>
<dbReference type="InterPro" id="IPR012910">
    <property type="entry name" value="Plug_dom"/>
</dbReference>
<keyword evidence="18" id="KW-1185">Reference proteome</keyword>
<evidence type="ECO:0000313" key="17">
    <source>
        <dbReference type="EMBL" id="GIL40152.1"/>
    </source>
</evidence>
<keyword evidence="11 12" id="KW-0998">Cell outer membrane</keyword>
<comment type="similarity">
    <text evidence="12 14">Belongs to the TonB-dependent receptor family.</text>
</comment>
<keyword evidence="2 12" id="KW-0813">Transport</keyword>
<keyword evidence="17" id="KW-0675">Receptor</keyword>
<dbReference type="InterPro" id="IPR000531">
    <property type="entry name" value="Beta-barrel_TonB"/>
</dbReference>
<dbReference type="CDD" id="cd01347">
    <property type="entry name" value="ligand_gated_channel"/>
    <property type="match status" value="1"/>
</dbReference>
<keyword evidence="7" id="KW-0408">Iron</keyword>
<evidence type="ECO:0000256" key="9">
    <source>
        <dbReference type="ARBA" id="ARBA00023077"/>
    </source>
</evidence>
<evidence type="ECO:0000256" key="8">
    <source>
        <dbReference type="ARBA" id="ARBA00023065"/>
    </source>
</evidence>
<evidence type="ECO:0000256" key="10">
    <source>
        <dbReference type="ARBA" id="ARBA00023136"/>
    </source>
</evidence>
<dbReference type="Proteomes" id="UP000681075">
    <property type="component" value="Unassembled WGS sequence"/>
</dbReference>
<evidence type="ECO:0000259" key="15">
    <source>
        <dbReference type="Pfam" id="PF00593"/>
    </source>
</evidence>
<keyword evidence="5 12" id="KW-0812">Transmembrane</keyword>
<dbReference type="InterPro" id="IPR010917">
    <property type="entry name" value="TonB_rcpt_CS"/>
</dbReference>
<name>A0A8S8XDY4_9PROT</name>
<evidence type="ECO:0000313" key="18">
    <source>
        <dbReference type="Proteomes" id="UP000681075"/>
    </source>
</evidence>
<dbReference type="EMBL" id="BOPV01000001">
    <property type="protein sequence ID" value="GIL40152.1"/>
    <property type="molecule type" value="Genomic_DNA"/>
</dbReference>
<evidence type="ECO:0000256" key="3">
    <source>
        <dbReference type="ARBA" id="ARBA00022452"/>
    </source>
</evidence>
<evidence type="ECO:0000256" key="7">
    <source>
        <dbReference type="ARBA" id="ARBA00023004"/>
    </source>
</evidence>
<sequence length="664" mass="73336">MPAAISTIGRAEWEKRGALFIGDELAQIPGLTLQRNDSGTYTSLTLRGVPNRIHNDTLLALVDGIPMVAGDDEIDLEQIPYDATERVDVLRGPSSSLYGRGAVSGTLNYLTRSIPNTTTVSAGTTYGSWDYRKFEASAALDGKVLLLATDEHGGGWRDHTARDGRTFFGKTKIDLGDNATLTLWGARMRADQDLAGELPVDANARLLTLPNPRGRQANYNEDDAGFAKRITYGTAILDWKIADGVTLTTKLHRRGADTTANQAFYRGYDPATFLISFTGFSVHADDNTWFGEQQMTWRTSNNRLVAGLSAERINARHVETWTGEFDFGALFYTKRRDVRTGAYVNQGDWISDHLLDAASRETALAAYLEDEFRPLPWLRLTAGARLDHFSRNVEYGPTATGFGPNPPANAHDQDRHLSPKASVGVRLVDGVEAYASYGEAFSPGFGPIWSFINRATDTRPETARNYELGVKWSAGAFDGAASVYRLDRHDLIQLITDGPSARTVNAGAQRSEGFELETRWRPDTAWTVALTYALTRARWIDDRFFDSDLGQNFDFSGKRVAGVPRHAGSVSVERRFDAINVSLRGWVEAQGDYAVDNPNSVTAGGFWIANATAIWRPVERLDLQATVRNLFDRSYAQLVGGNLGPTAAFPQLPRAFLVQARWRF</sequence>
<evidence type="ECO:0000256" key="12">
    <source>
        <dbReference type="PROSITE-ProRule" id="PRU01360"/>
    </source>
</evidence>
<dbReference type="PANTHER" id="PTHR32552">
    <property type="entry name" value="FERRICHROME IRON RECEPTOR-RELATED"/>
    <property type="match status" value="1"/>
</dbReference>
<keyword evidence="8" id="KW-0406">Ion transport</keyword>
<gene>
    <name evidence="17" type="ORF">TMPK1_23890</name>
</gene>
<evidence type="ECO:0000256" key="11">
    <source>
        <dbReference type="ARBA" id="ARBA00023237"/>
    </source>
</evidence>
<evidence type="ECO:0000256" key="4">
    <source>
        <dbReference type="ARBA" id="ARBA00022496"/>
    </source>
</evidence>
<dbReference type="PROSITE" id="PS01156">
    <property type="entry name" value="TONB_DEPENDENT_REC_2"/>
    <property type="match status" value="1"/>
</dbReference>
<accession>A0A8S8XDY4</accession>
<feature type="domain" description="TonB-dependent receptor-like beta-barrel" evidence="15">
    <location>
        <begin position="175"/>
        <end position="630"/>
    </location>
</feature>
<dbReference type="Pfam" id="PF07715">
    <property type="entry name" value="Plug"/>
    <property type="match status" value="1"/>
</dbReference>
<dbReference type="InterPro" id="IPR036942">
    <property type="entry name" value="Beta-barrel_TonB_sf"/>
</dbReference>
<evidence type="ECO:0000256" key="6">
    <source>
        <dbReference type="ARBA" id="ARBA00022729"/>
    </source>
</evidence>
<dbReference type="PANTHER" id="PTHR32552:SF68">
    <property type="entry name" value="FERRICHROME OUTER MEMBRANE TRANSPORTER_PHAGE RECEPTOR"/>
    <property type="match status" value="1"/>
</dbReference>
<dbReference type="InterPro" id="IPR039426">
    <property type="entry name" value="TonB-dep_rcpt-like"/>
</dbReference>
<dbReference type="PROSITE" id="PS52016">
    <property type="entry name" value="TONB_DEPENDENT_REC_3"/>
    <property type="match status" value="1"/>
</dbReference>
<dbReference type="Pfam" id="PF00593">
    <property type="entry name" value="TonB_dep_Rec_b-barrel"/>
    <property type="match status" value="1"/>
</dbReference>
<evidence type="ECO:0000256" key="2">
    <source>
        <dbReference type="ARBA" id="ARBA00022448"/>
    </source>
</evidence>
<keyword evidence="10 12" id="KW-0472">Membrane</keyword>
<dbReference type="Gene3D" id="2.40.170.20">
    <property type="entry name" value="TonB-dependent receptor, beta-barrel domain"/>
    <property type="match status" value="1"/>
</dbReference>
<keyword evidence="6" id="KW-0732">Signal</keyword>
<evidence type="ECO:0000256" key="13">
    <source>
        <dbReference type="PROSITE-ProRule" id="PRU10144"/>
    </source>
</evidence>
<dbReference type="AlphaFoldDB" id="A0A8S8XDY4"/>
<dbReference type="GO" id="GO:0009279">
    <property type="term" value="C:cell outer membrane"/>
    <property type="evidence" value="ECO:0007669"/>
    <property type="project" value="UniProtKB-SubCell"/>
</dbReference>
<dbReference type="Gene3D" id="2.170.130.10">
    <property type="entry name" value="TonB-dependent receptor, plug domain"/>
    <property type="match status" value="1"/>
</dbReference>
<evidence type="ECO:0000256" key="14">
    <source>
        <dbReference type="RuleBase" id="RU003357"/>
    </source>
</evidence>
<feature type="short sequence motif" description="TonB C-terminal box" evidence="13">
    <location>
        <begin position="647"/>
        <end position="664"/>
    </location>
</feature>
<keyword evidence="9 14" id="KW-0798">TonB box</keyword>
<comment type="subcellular location">
    <subcellularLocation>
        <location evidence="1 12">Cell outer membrane</location>
        <topology evidence="1 12">Multi-pass membrane protein</topology>
    </subcellularLocation>
</comment>
<protein>
    <submittedName>
        <fullName evidence="17">TonB-dependent receptor</fullName>
    </submittedName>
</protein>
<evidence type="ECO:0000256" key="5">
    <source>
        <dbReference type="ARBA" id="ARBA00022692"/>
    </source>
</evidence>
<evidence type="ECO:0000259" key="16">
    <source>
        <dbReference type="Pfam" id="PF07715"/>
    </source>
</evidence>
<dbReference type="InterPro" id="IPR037066">
    <property type="entry name" value="Plug_dom_sf"/>
</dbReference>
<feature type="domain" description="TonB-dependent receptor plug" evidence="16">
    <location>
        <begin position="2"/>
        <end position="106"/>
    </location>
</feature>
<evidence type="ECO:0000256" key="1">
    <source>
        <dbReference type="ARBA" id="ARBA00004571"/>
    </source>
</evidence>
<dbReference type="GO" id="GO:0015344">
    <property type="term" value="F:siderophore uptake transmembrane transporter activity"/>
    <property type="evidence" value="ECO:0007669"/>
    <property type="project" value="TreeGrafter"/>
</dbReference>
<comment type="caution">
    <text evidence="17">The sequence shown here is derived from an EMBL/GenBank/DDBJ whole genome shotgun (WGS) entry which is preliminary data.</text>
</comment>
<reference evidence="17" key="1">
    <citation type="submission" date="2021-02" db="EMBL/GenBank/DDBJ databases">
        <title>Genome sequence of Rhodospirillales sp. strain TMPK1 isolated from soil.</title>
        <authorList>
            <person name="Nakai R."/>
            <person name="Kusada H."/>
            <person name="Tamaki H."/>
        </authorList>
    </citation>
    <scope>NUCLEOTIDE SEQUENCE</scope>
    <source>
        <strain evidence="17">TMPK1</strain>
    </source>
</reference>